<dbReference type="Proteomes" id="UP001565242">
    <property type="component" value="Unassembled WGS sequence"/>
</dbReference>
<evidence type="ECO:0000313" key="8">
    <source>
        <dbReference type="Proteomes" id="UP001565242"/>
    </source>
</evidence>
<dbReference type="NCBIfam" id="NF033563">
    <property type="entry name" value="transpos_IS30"/>
    <property type="match status" value="1"/>
</dbReference>
<dbReference type="InterPro" id="IPR001598">
    <property type="entry name" value="Transposase_IS30_CS"/>
</dbReference>
<dbReference type="InterPro" id="IPR001584">
    <property type="entry name" value="Integrase_cat-core"/>
</dbReference>
<evidence type="ECO:0000256" key="2">
    <source>
        <dbReference type="ARBA" id="ARBA00006363"/>
    </source>
</evidence>
<evidence type="ECO:0000313" key="7">
    <source>
        <dbReference type="EMBL" id="MEY8539094.1"/>
    </source>
</evidence>
<evidence type="ECO:0000256" key="5">
    <source>
        <dbReference type="ARBA" id="ARBA00023172"/>
    </source>
</evidence>
<keyword evidence="8" id="KW-1185">Reference proteome</keyword>
<keyword evidence="5" id="KW-0233">DNA recombination</keyword>
<comment type="similarity">
    <text evidence="2">Belongs to the transposase IS30 family.</text>
</comment>
<keyword evidence="3" id="KW-0815">Transposition</keyword>
<name>A0ABV4DDD4_9LACT</name>
<dbReference type="InterPro" id="IPR053392">
    <property type="entry name" value="Transposase_IS30-like"/>
</dbReference>
<dbReference type="RefSeq" id="WP_369919067.1">
    <property type="nucleotide sequence ID" value="NZ_JBCLSQ010000064.1"/>
</dbReference>
<dbReference type="Pfam" id="PF13936">
    <property type="entry name" value="HTH_38"/>
    <property type="match status" value="1"/>
</dbReference>
<comment type="function">
    <text evidence="1">Required for the transposition of the insertion element.</text>
</comment>
<dbReference type="InterPro" id="IPR009057">
    <property type="entry name" value="Homeodomain-like_sf"/>
</dbReference>
<dbReference type="EMBL" id="JBCLSQ010000064">
    <property type="protein sequence ID" value="MEY8539094.1"/>
    <property type="molecule type" value="Genomic_DNA"/>
</dbReference>
<dbReference type="InterPro" id="IPR012337">
    <property type="entry name" value="RNaseH-like_sf"/>
</dbReference>
<evidence type="ECO:0000259" key="6">
    <source>
        <dbReference type="PROSITE" id="PS50994"/>
    </source>
</evidence>
<dbReference type="InterPro" id="IPR036397">
    <property type="entry name" value="RNaseH_sf"/>
</dbReference>
<dbReference type="PROSITE" id="PS01043">
    <property type="entry name" value="TRANSPOSASE_IS30"/>
    <property type="match status" value="1"/>
</dbReference>
<dbReference type="Gene3D" id="3.30.420.10">
    <property type="entry name" value="Ribonuclease H-like superfamily/Ribonuclease H"/>
    <property type="match status" value="1"/>
</dbReference>
<comment type="caution">
    <text evidence="7">The sequence shown here is derived from an EMBL/GenBank/DDBJ whole genome shotgun (WGS) entry which is preliminary data.</text>
</comment>
<evidence type="ECO:0000256" key="3">
    <source>
        <dbReference type="ARBA" id="ARBA00022578"/>
    </source>
</evidence>
<proteinExistence type="inferred from homology"/>
<sequence>MNSPYTHLTIFERESIFLWSSQKVSVREIARRLNRSASTISRELKRNSVNQDYSPTVAQSKYQSRKSHCGRKAIFTNRQYWEKVRHLFVDLQWSPEQISARLKHEDSEVQVSYTTIYRAIYNGLFELEKLSHGNRGLIRSLRHKGKTRHTKGHQEKRGKISISHTIHERPESANQGLEIGHWEADTVAGKTGGSCLVTLTDRKSRYLLAGKIDKKLSELVKDKMIELFQTIEKTKVKTVTPDRGKEFSKHPEITEQLHIPFYFTDPHAPWQRGTNENTNGLIREYLPKTYSMDEVPSETIDKYIEKLNLRPKKVLGWKTPYEIFFEEVL</sequence>
<dbReference type="PANTHER" id="PTHR10948:SF23">
    <property type="entry name" value="TRANSPOSASE INSI FOR INSERTION SEQUENCE ELEMENT IS30A-RELATED"/>
    <property type="match status" value="1"/>
</dbReference>
<dbReference type="PANTHER" id="PTHR10948">
    <property type="entry name" value="TRANSPOSASE"/>
    <property type="match status" value="1"/>
</dbReference>
<protein>
    <submittedName>
        <fullName evidence="7">IS30 family transposase</fullName>
    </submittedName>
</protein>
<dbReference type="PROSITE" id="PS50994">
    <property type="entry name" value="INTEGRASE"/>
    <property type="match status" value="1"/>
</dbReference>
<organism evidence="7 8">
    <name type="scientific">Lactococcus muris</name>
    <dbReference type="NCBI Taxonomy" id="2941330"/>
    <lineage>
        <taxon>Bacteria</taxon>
        <taxon>Bacillati</taxon>
        <taxon>Bacillota</taxon>
        <taxon>Bacilli</taxon>
        <taxon>Lactobacillales</taxon>
        <taxon>Streptococcaceae</taxon>
        <taxon>Lactococcus</taxon>
    </lineage>
</organism>
<feature type="domain" description="Integrase catalytic" evidence="6">
    <location>
        <begin position="166"/>
        <end position="328"/>
    </location>
</feature>
<reference evidence="7 8" key="1">
    <citation type="submission" date="2024-03" db="EMBL/GenBank/DDBJ databases">
        <title>Mouse gut bacterial collection (mGBC) of GemPharmatech.</title>
        <authorList>
            <person name="He Y."/>
            <person name="Dong L."/>
            <person name="Wu D."/>
            <person name="Gao X."/>
            <person name="Lin Z."/>
        </authorList>
    </citation>
    <scope>NUCLEOTIDE SEQUENCE [LARGE SCALE GENOMIC DNA]</scope>
    <source>
        <strain evidence="7 8">20-218</strain>
    </source>
</reference>
<gene>
    <name evidence="7" type="ORF">AALM99_11805</name>
</gene>
<feature type="non-terminal residue" evidence="7">
    <location>
        <position position="329"/>
    </location>
</feature>
<dbReference type="InterPro" id="IPR025246">
    <property type="entry name" value="IS30-like_HTH"/>
</dbReference>
<dbReference type="SUPFAM" id="SSF46689">
    <property type="entry name" value="Homeodomain-like"/>
    <property type="match status" value="1"/>
</dbReference>
<accession>A0ABV4DDD4</accession>
<keyword evidence="4" id="KW-0238">DNA-binding</keyword>
<dbReference type="SUPFAM" id="SSF53098">
    <property type="entry name" value="Ribonuclease H-like"/>
    <property type="match status" value="1"/>
</dbReference>
<dbReference type="Pfam" id="PF00665">
    <property type="entry name" value="rve"/>
    <property type="match status" value="1"/>
</dbReference>
<dbReference type="InterPro" id="IPR051917">
    <property type="entry name" value="Transposase-Integrase"/>
</dbReference>
<evidence type="ECO:0000256" key="1">
    <source>
        <dbReference type="ARBA" id="ARBA00002190"/>
    </source>
</evidence>
<evidence type="ECO:0000256" key="4">
    <source>
        <dbReference type="ARBA" id="ARBA00023125"/>
    </source>
</evidence>
<dbReference type="Gene3D" id="1.10.10.60">
    <property type="entry name" value="Homeodomain-like"/>
    <property type="match status" value="1"/>
</dbReference>